<accession>A0A158SXY4</accession>
<name>A0A158SXY4_HAEIF</name>
<organism evidence="1 2">
    <name type="scientific">Haemophilus influenzae</name>
    <dbReference type="NCBI Taxonomy" id="727"/>
    <lineage>
        <taxon>Bacteria</taxon>
        <taxon>Pseudomonadati</taxon>
        <taxon>Pseudomonadota</taxon>
        <taxon>Gammaproteobacteria</taxon>
        <taxon>Pasteurellales</taxon>
        <taxon>Pasteurellaceae</taxon>
        <taxon>Haemophilus</taxon>
    </lineage>
</organism>
<evidence type="ECO:0000313" key="1">
    <source>
        <dbReference type="EMBL" id="KIS35728.1"/>
    </source>
</evidence>
<gene>
    <name evidence="1" type="ORF">NTHI1209_01336</name>
</gene>
<evidence type="ECO:0000313" key="2">
    <source>
        <dbReference type="Proteomes" id="UP000050700"/>
    </source>
</evidence>
<sequence>MGVSPRVTYNHFNTWAYAHPTDFFIYSAWAYAHPTTTTTRILIRENKKFSLK</sequence>
<reference evidence="1 2" key="1">
    <citation type="submission" date="2014-05" db="EMBL/GenBank/DDBJ databases">
        <title>Methylome analysis of the phasevarions of Haemophilus influenzae.</title>
        <authorList>
            <person name="Atack J.M."/>
            <person name="Fox K.L."/>
            <person name="Power P.M."/>
            <person name="Clark T."/>
            <person name="Jurcisek J."/>
            <person name="Korlach J."/>
            <person name="Bakaletz L.O."/>
            <person name="Jennings M.P."/>
        </authorList>
    </citation>
    <scope>NUCLEOTIDE SEQUENCE [LARGE SCALE GENOMIC DNA]</scope>
    <source>
        <strain evidence="1 2">1209</strain>
    </source>
</reference>
<protein>
    <submittedName>
        <fullName evidence="1">Uncharacterized protein</fullName>
    </submittedName>
</protein>
<dbReference type="AlphaFoldDB" id="A0A158SXY4"/>
<comment type="caution">
    <text evidence="1">The sequence shown here is derived from an EMBL/GenBank/DDBJ whole genome shotgun (WGS) entry which is preliminary data.</text>
</comment>
<dbReference type="Proteomes" id="UP000050700">
    <property type="component" value="Unassembled WGS sequence"/>
</dbReference>
<dbReference type="EMBL" id="JMQP01000002">
    <property type="protein sequence ID" value="KIS35728.1"/>
    <property type="molecule type" value="Genomic_DNA"/>
</dbReference>
<proteinExistence type="predicted"/>